<evidence type="ECO:0000313" key="5">
    <source>
        <dbReference type="EMBL" id="MDY5146550.1"/>
    </source>
</evidence>
<dbReference type="Proteomes" id="UP001284901">
    <property type="component" value="Unassembled WGS sequence"/>
</dbReference>
<dbReference type="PRINTS" id="PR01346">
    <property type="entry name" value="HELNAPAPROT"/>
</dbReference>
<dbReference type="PROSITE" id="PS00819">
    <property type="entry name" value="DPS_2"/>
    <property type="match status" value="1"/>
</dbReference>
<evidence type="ECO:0000256" key="2">
    <source>
        <dbReference type="RuleBase" id="RU003875"/>
    </source>
</evidence>
<dbReference type="GeneID" id="92814309"/>
<dbReference type="GO" id="GO:0016722">
    <property type="term" value="F:oxidoreductase activity, acting on metal ions"/>
    <property type="evidence" value="ECO:0007669"/>
    <property type="project" value="InterPro"/>
</dbReference>
<dbReference type="InterPro" id="IPR008331">
    <property type="entry name" value="Ferritin_DPS_dom"/>
</dbReference>
<dbReference type="PANTHER" id="PTHR42932">
    <property type="entry name" value="GENERAL STRESS PROTEIN 20U"/>
    <property type="match status" value="1"/>
</dbReference>
<gene>
    <name evidence="4" type="ORF">R6G74_03465</name>
    <name evidence="5" type="ORF">R6P33_05865</name>
</gene>
<name>A0AAW9HLS3_9ACTO</name>
<evidence type="ECO:0000313" key="6">
    <source>
        <dbReference type="Proteomes" id="UP001284901"/>
    </source>
</evidence>
<evidence type="ECO:0000259" key="3">
    <source>
        <dbReference type="Pfam" id="PF00210"/>
    </source>
</evidence>
<accession>A0AAW9HLS3</accession>
<dbReference type="PROSITE" id="PS00818">
    <property type="entry name" value="DPS_1"/>
    <property type="match status" value="1"/>
</dbReference>
<dbReference type="InterPro" id="IPR012347">
    <property type="entry name" value="Ferritin-like"/>
</dbReference>
<evidence type="ECO:0000313" key="4">
    <source>
        <dbReference type="EMBL" id="MDY5140371.1"/>
    </source>
</evidence>
<organism evidence="4 7">
    <name type="scientific">Actinotignum timonense</name>
    <dbReference type="NCBI Taxonomy" id="1870995"/>
    <lineage>
        <taxon>Bacteria</taxon>
        <taxon>Bacillati</taxon>
        <taxon>Actinomycetota</taxon>
        <taxon>Actinomycetes</taxon>
        <taxon>Actinomycetales</taxon>
        <taxon>Actinomycetaceae</taxon>
        <taxon>Actinotignum</taxon>
    </lineage>
</organism>
<dbReference type="Proteomes" id="UP001288320">
    <property type="component" value="Unassembled WGS sequence"/>
</dbReference>
<dbReference type="AlphaFoldDB" id="A0AAW9HLS3"/>
<reference evidence="4 6" key="1">
    <citation type="submission" date="2023-10" db="EMBL/GenBank/DDBJ databases">
        <title>Whole Genome based description of the genera Actinobaculum and Actinotignum reveals a complex phylogenetic relationship within the species included in the genus Actinotignum.</title>
        <authorList>
            <person name="Jensen C.S."/>
            <person name="Dargis R."/>
            <person name="Kemp M."/>
            <person name="Christensen J.J."/>
        </authorList>
    </citation>
    <scope>NUCLEOTIDE SEQUENCE</scope>
    <source>
        <strain evidence="5 6">SLA_B089</strain>
        <strain evidence="4">SLA_B245</strain>
    </source>
</reference>
<evidence type="ECO:0000313" key="7">
    <source>
        <dbReference type="Proteomes" id="UP001288320"/>
    </source>
</evidence>
<protein>
    <submittedName>
        <fullName evidence="4">DNA starvation/stationary phase protection protein</fullName>
    </submittedName>
</protein>
<dbReference type="InterPro" id="IPR002177">
    <property type="entry name" value="DPS_DNA-bd"/>
</dbReference>
<dbReference type="InterPro" id="IPR009078">
    <property type="entry name" value="Ferritin-like_SF"/>
</dbReference>
<dbReference type="PANTHER" id="PTHR42932:SF2">
    <property type="entry name" value="DNA PROTECTION DURING STARVATION PROTEIN 1"/>
    <property type="match status" value="1"/>
</dbReference>
<dbReference type="PIRSF" id="PIRSF005900">
    <property type="entry name" value="Dps"/>
    <property type="match status" value="1"/>
</dbReference>
<dbReference type="InterPro" id="IPR023188">
    <property type="entry name" value="DPS_DNA-bd_CS"/>
</dbReference>
<keyword evidence="6" id="KW-1185">Reference proteome</keyword>
<dbReference type="EMBL" id="JAWNFV010000005">
    <property type="protein sequence ID" value="MDY5140371.1"/>
    <property type="molecule type" value="Genomic_DNA"/>
</dbReference>
<dbReference type="CDD" id="cd01043">
    <property type="entry name" value="DPS"/>
    <property type="match status" value="1"/>
</dbReference>
<dbReference type="EMBL" id="JAWNFY010000014">
    <property type="protein sequence ID" value="MDY5146550.1"/>
    <property type="molecule type" value="Genomic_DNA"/>
</dbReference>
<evidence type="ECO:0000256" key="1">
    <source>
        <dbReference type="ARBA" id="ARBA00009497"/>
    </source>
</evidence>
<comment type="caution">
    <text evidence="4">The sequence shown here is derived from an EMBL/GenBank/DDBJ whole genome shotgun (WGS) entry which is preliminary data.</text>
</comment>
<dbReference type="Gene3D" id="1.20.1260.10">
    <property type="match status" value="1"/>
</dbReference>
<dbReference type="SUPFAM" id="SSF47240">
    <property type="entry name" value="Ferritin-like"/>
    <property type="match status" value="1"/>
</dbReference>
<feature type="domain" description="Ferritin/DPS" evidence="3">
    <location>
        <begin position="7"/>
        <end position="143"/>
    </location>
</feature>
<proteinExistence type="inferred from homology"/>
<sequence>MAEKVVIDALQRTLTDLIDLSLQAKQYHWNIQGARFRALHLALDEVVSVTRTDLDEVAERIATIGGFPDGRAVTVAKESGLDDAGTGPFNVDDVYTVMAEKLYGASRRIQNDLSKVDEADPLSGDLLIGVARNLELQGWFMKAAAVEN</sequence>
<dbReference type="RefSeq" id="WP_087070697.1">
    <property type="nucleotide sequence ID" value="NZ_CAUPFC010000007.1"/>
</dbReference>
<dbReference type="Pfam" id="PF00210">
    <property type="entry name" value="Ferritin"/>
    <property type="match status" value="1"/>
</dbReference>
<comment type="similarity">
    <text evidence="1 2">Belongs to the Dps family.</text>
</comment>
<dbReference type="GO" id="GO:0008199">
    <property type="term" value="F:ferric iron binding"/>
    <property type="evidence" value="ECO:0007669"/>
    <property type="project" value="InterPro"/>
</dbReference>